<keyword evidence="3" id="KW-1185">Reference proteome</keyword>
<evidence type="ECO:0000313" key="2">
    <source>
        <dbReference type="EMBL" id="KAF2873966.1"/>
    </source>
</evidence>
<evidence type="ECO:0000256" key="1">
    <source>
        <dbReference type="SAM" id="SignalP"/>
    </source>
</evidence>
<organism evidence="2 3">
    <name type="scientific">Massariosphaeria phaeospora</name>
    <dbReference type="NCBI Taxonomy" id="100035"/>
    <lineage>
        <taxon>Eukaryota</taxon>
        <taxon>Fungi</taxon>
        <taxon>Dikarya</taxon>
        <taxon>Ascomycota</taxon>
        <taxon>Pezizomycotina</taxon>
        <taxon>Dothideomycetes</taxon>
        <taxon>Pleosporomycetidae</taxon>
        <taxon>Pleosporales</taxon>
        <taxon>Pleosporales incertae sedis</taxon>
        <taxon>Massariosphaeria</taxon>
    </lineage>
</organism>
<name>A0A7C8IBK3_9PLEO</name>
<feature type="signal peptide" evidence="1">
    <location>
        <begin position="1"/>
        <end position="27"/>
    </location>
</feature>
<feature type="chain" id="PRO_5028938104" evidence="1">
    <location>
        <begin position="28"/>
        <end position="68"/>
    </location>
</feature>
<reference evidence="2 3" key="1">
    <citation type="submission" date="2020-01" db="EMBL/GenBank/DDBJ databases">
        <authorList>
            <consortium name="DOE Joint Genome Institute"/>
            <person name="Haridas S."/>
            <person name="Albert R."/>
            <person name="Binder M."/>
            <person name="Bloem J."/>
            <person name="Labutti K."/>
            <person name="Salamov A."/>
            <person name="Andreopoulos B."/>
            <person name="Baker S.E."/>
            <person name="Barry K."/>
            <person name="Bills G."/>
            <person name="Bluhm B.H."/>
            <person name="Cannon C."/>
            <person name="Castanera R."/>
            <person name="Culley D.E."/>
            <person name="Daum C."/>
            <person name="Ezra D."/>
            <person name="Gonzalez J.B."/>
            <person name="Henrissat B."/>
            <person name="Kuo A."/>
            <person name="Liang C."/>
            <person name="Lipzen A."/>
            <person name="Lutzoni F."/>
            <person name="Magnuson J."/>
            <person name="Mondo S."/>
            <person name="Nolan M."/>
            <person name="Ohm R."/>
            <person name="Pangilinan J."/>
            <person name="Park H.-J.H."/>
            <person name="Ramirez L."/>
            <person name="Alfaro M."/>
            <person name="Sun H."/>
            <person name="Tritt A."/>
            <person name="Yoshinaga Y."/>
            <person name="Zwiers L.-H.L."/>
            <person name="Turgeon B.G."/>
            <person name="Goodwin S.B."/>
            <person name="Spatafora J.W."/>
            <person name="Crous P.W."/>
            <person name="Grigoriev I.V."/>
        </authorList>
    </citation>
    <scope>NUCLEOTIDE SEQUENCE [LARGE SCALE GENOMIC DNA]</scope>
    <source>
        <strain evidence="2 3">CBS 611.86</strain>
    </source>
</reference>
<sequence length="68" mass="7607">MPIATKSYGPALAAFLALSFTYTAIEARAEGNTIDAARTRWQQQMQRGNQAMSAYGTRLLEQEEDKHE</sequence>
<accession>A0A7C8IBK3</accession>
<dbReference type="OrthoDB" id="3707219at2759"/>
<protein>
    <submittedName>
        <fullName evidence="2">Uncharacterized protein</fullName>
    </submittedName>
</protein>
<dbReference type="Proteomes" id="UP000481861">
    <property type="component" value="Unassembled WGS sequence"/>
</dbReference>
<dbReference type="AlphaFoldDB" id="A0A7C8IBK3"/>
<comment type="caution">
    <text evidence="2">The sequence shown here is derived from an EMBL/GenBank/DDBJ whole genome shotgun (WGS) entry which is preliminary data.</text>
</comment>
<keyword evidence="1" id="KW-0732">Signal</keyword>
<evidence type="ECO:0000313" key="3">
    <source>
        <dbReference type="Proteomes" id="UP000481861"/>
    </source>
</evidence>
<dbReference type="EMBL" id="JAADJZ010000006">
    <property type="protein sequence ID" value="KAF2873966.1"/>
    <property type="molecule type" value="Genomic_DNA"/>
</dbReference>
<gene>
    <name evidence="2" type="ORF">BDV95DRAFT_604185</name>
</gene>
<proteinExistence type="predicted"/>